<dbReference type="EC" id="3.4.24.64" evidence="5"/>
<keyword evidence="9" id="KW-0862">Zinc</keyword>
<reference evidence="16 17" key="1">
    <citation type="submission" date="2023-04" db="EMBL/GenBank/DDBJ databases">
        <title>Genome of Basidiobolus ranarum AG-B5.</title>
        <authorList>
            <person name="Stajich J.E."/>
            <person name="Carter-House D."/>
            <person name="Gryganskyi A."/>
        </authorList>
    </citation>
    <scope>NUCLEOTIDE SEQUENCE [LARGE SCALE GENOMIC DNA]</scope>
    <source>
        <strain evidence="16 17">AG-B5</strain>
    </source>
</reference>
<dbReference type="InterPro" id="IPR007863">
    <property type="entry name" value="Peptidase_M16_C"/>
</dbReference>
<evidence type="ECO:0000256" key="10">
    <source>
        <dbReference type="ARBA" id="ARBA00023049"/>
    </source>
</evidence>
<evidence type="ECO:0000256" key="11">
    <source>
        <dbReference type="ARBA" id="ARBA00023128"/>
    </source>
</evidence>
<dbReference type="EMBL" id="JASJQH010001885">
    <property type="protein sequence ID" value="KAK9760700.1"/>
    <property type="molecule type" value="Genomic_DNA"/>
</dbReference>
<dbReference type="PANTHER" id="PTHR11851">
    <property type="entry name" value="METALLOPROTEASE"/>
    <property type="match status" value="1"/>
</dbReference>
<accession>A0ABR2WGT2</accession>
<comment type="catalytic activity">
    <reaction evidence="1">
        <text>Release of N-terminal transit peptides from precursor proteins imported into the mitochondrion, typically with Arg in position P2.</text>
        <dbReference type="EC" id="3.4.24.64"/>
    </reaction>
</comment>
<comment type="similarity">
    <text evidence="4">Belongs to the peptidase M16 family.</text>
</comment>
<proteinExistence type="inferred from homology"/>
<evidence type="ECO:0000256" key="12">
    <source>
        <dbReference type="ARBA" id="ARBA00031018"/>
    </source>
</evidence>
<comment type="cofactor">
    <cofactor evidence="2">
        <name>Zn(2+)</name>
        <dbReference type="ChEBI" id="CHEBI:29105"/>
    </cofactor>
</comment>
<comment type="subcellular location">
    <subcellularLocation>
        <location evidence="3">Mitochondrion</location>
    </subcellularLocation>
</comment>
<dbReference type="Pfam" id="PF05193">
    <property type="entry name" value="Peptidase_M16_C"/>
    <property type="match status" value="1"/>
</dbReference>
<keyword evidence="17" id="KW-1185">Reference proteome</keyword>
<dbReference type="Gene3D" id="3.30.830.10">
    <property type="entry name" value="Metalloenzyme, LuxS/M16 peptidase-like"/>
    <property type="match status" value="2"/>
</dbReference>
<name>A0ABR2WGT2_9FUNG</name>
<evidence type="ECO:0000256" key="13">
    <source>
        <dbReference type="ARBA" id="ARBA00045757"/>
    </source>
</evidence>
<evidence type="ECO:0000256" key="3">
    <source>
        <dbReference type="ARBA" id="ARBA00004173"/>
    </source>
</evidence>
<protein>
    <recommendedName>
        <fullName evidence="5">mitochondrial processing peptidase</fullName>
        <ecNumber evidence="5">3.4.24.64</ecNumber>
    </recommendedName>
    <alternativeName>
        <fullName evidence="12">Beta-MPP</fullName>
    </alternativeName>
</protein>
<evidence type="ECO:0000313" key="17">
    <source>
        <dbReference type="Proteomes" id="UP001479436"/>
    </source>
</evidence>
<keyword evidence="10" id="KW-0482">Metalloprotease</keyword>
<keyword evidence="11" id="KW-0496">Mitochondrion</keyword>
<evidence type="ECO:0000256" key="7">
    <source>
        <dbReference type="ARBA" id="ARBA00022723"/>
    </source>
</evidence>
<evidence type="ECO:0000256" key="9">
    <source>
        <dbReference type="ARBA" id="ARBA00022833"/>
    </source>
</evidence>
<keyword evidence="7" id="KW-0479">Metal-binding</keyword>
<dbReference type="InterPro" id="IPR011765">
    <property type="entry name" value="Pept_M16_N"/>
</dbReference>
<evidence type="ECO:0000259" key="15">
    <source>
        <dbReference type="Pfam" id="PF05193"/>
    </source>
</evidence>
<dbReference type="InterPro" id="IPR011249">
    <property type="entry name" value="Metalloenz_LuxS/M16"/>
</dbReference>
<evidence type="ECO:0000256" key="8">
    <source>
        <dbReference type="ARBA" id="ARBA00022801"/>
    </source>
</evidence>
<evidence type="ECO:0000256" key="5">
    <source>
        <dbReference type="ARBA" id="ARBA00012299"/>
    </source>
</evidence>
<evidence type="ECO:0000256" key="1">
    <source>
        <dbReference type="ARBA" id="ARBA00001098"/>
    </source>
</evidence>
<dbReference type="SUPFAM" id="SSF63411">
    <property type="entry name" value="LuxS/MPP-like metallohydrolase"/>
    <property type="match status" value="2"/>
</dbReference>
<dbReference type="InterPro" id="IPR050361">
    <property type="entry name" value="MPP/UQCRC_Complex"/>
</dbReference>
<comment type="caution">
    <text evidence="16">The sequence shown here is derived from an EMBL/GenBank/DDBJ whole genome shotgun (WGS) entry which is preliminary data.</text>
</comment>
<dbReference type="PANTHER" id="PTHR11851:SF149">
    <property type="entry name" value="GH01077P"/>
    <property type="match status" value="1"/>
</dbReference>
<evidence type="ECO:0000313" key="16">
    <source>
        <dbReference type="EMBL" id="KAK9760700.1"/>
    </source>
</evidence>
<evidence type="ECO:0000256" key="4">
    <source>
        <dbReference type="ARBA" id="ARBA00007261"/>
    </source>
</evidence>
<dbReference type="Pfam" id="PF00675">
    <property type="entry name" value="Peptidase_M16"/>
    <property type="match status" value="1"/>
</dbReference>
<feature type="domain" description="Peptidase M16 C-terminal" evidence="15">
    <location>
        <begin position="205"/>
        <end position="389"/>
    </location>
</feature>
<feature type="domain" description="Peptidase M16 N-terminal" evidence="14">
    <location>
        <begin position="54"/>
        <end position="198"/>
    </location>
</feature>
<dbReference type="GO" id="GO:0004222">
    <property type="term" value="F:metalloendopeptidase activity"/>
    <property type="evidence" value="ECO:0007669"/>
    <property type="project" value="UniProtKB-EC"/>
</dbReference>
<dbReference type="Proteomes" id="UP001479436">
    <property type="component" value="Unassembled WGS sequence"/>
</dbReference>
<organism evidence="16 17">
    <name type="scientific">Basidiobolus ranarum</name>
    <dbReference type="NCBI Taxonomy" id="34480"/>
    <lineage>
        <taxon>Eukaryota</taxon>
        <taxon>Fungi</taxon>
        <taxon>Fungi incertae sedis</taxon>
        <taxon>Zoopagomycota</taxon>
        <taxon>Entomophthoromycotina</taxon>
        <taxon>Basidiobolomycetes</taxon>
        <taxon>Basidiobolales</taxon>
        <taxon>Basidiobolaceae</taxon>
        <taxon>Basidiobolus</taxon>
    </lineage>
</organism>
<evidence type="ECO:0000259" key="14">
    <source>
        <dbReference type="Pfam" id="PF00675"/>
    </source>
</evidence>
<evidence type="ECO:0000256" key="2">
    <source>
        <dbReference type="ARBA" id="ARBA00001947"/>
    </source>
</evidence>
<comment type="function">
    <text evidence="13">Catalytic subunit of the essential mitochondrial processing protease (MPP), which cleaves the mitochondrial sequence off newly imported precursors proteins. Preferentially, cleaves after an arginine at position P2.</text>
</comment>
<sequence length="474" mass="52341">MASRTLFSNSLKSKLSSGFRSQALRPSAALAQKYSSVAQAAETRTTTLPNGFTVATEANPQSETATVGVWIDSGSRYEGPNRGAAYFLEHMLFKGTQSRSQAELEATVERIGGHVDAYTGREQSAFYAQTTKKDVALAVDVLGDMLQNSTLEDGAIERQRKVIIGEQQQADADMTEVVFNNLHATAFQNHPLGHTVMGLNENALSMNREQLVSYHTENFKADRMVLVGAGAVNHEELVDLAHKHFSSLATAGPRPTEDYKPSFTGSEIRYRDDLAPAAHIALAVEGVGYDSEDYYKIRVLEHLFGSWDRSLGSASYLSSRFSHIVDTNHLANSFTPFNLTYADTGLFGLYAVTQNRDHIDDLVYFAQKELHRYSTTVSEGEVERAKQQLKGALLLNLDSTTSIARDIGTQLTAKGQRLEAKTIDRLISQITVKDIQRLADERLWDKELAVVGLGPIEALPDYSRVRGFMSSNKF</sequence>
<gene>
    <name evidence="16" type="primary">MAS1_3</name>
    <name evidence="16" type="ORF">K7432_014996</name>
</gene>
<keyword evidence="6" id="KW-0645">Protease</keyword>
<keyword evidence="8 16" id="KW-0378">Hydrolase</keyword>
<evidence type="ECO:0000256" key="6">
    <source>
        <dbReference type="ARBA" id="ARBA00022670"/>
    </source>
</evidence>